<sequence>MEESKNLFDHLHLILREFKSFEEPKVVFVKYYVESFIKFAYMSNDPKFEGKFYELSGGLDFDDFISLTNFLPYIKSEWSQ</sequence>
<organism evidence="1 2">
    <name type="scientific">Cordyline virus 4</name>
    <dbReference type="NCBI Taxonomy" id="1177753"/>
    <lineage>
        <taxon>Viruses</taxon>
        <taxon>Riboviria</taxon>
        <taxon>Orthornavirae</taxon>
        <taxon>Kitrinoviricota</taxon>
        <taxon>Alsuviricetes</taxon>
        <taxon>Martellivirales</taxon>
        <taxon>Closteroviridae</taxon>
        <taxon>Velarivirus</taxon>
        <taxon>Velarivirus tetracordylinae</taxon>
    </lineage>
</organism>
<dbReference type="RefSeq" id="YP_009664827.1">
    <property type="nucleotide sequence ID" value="NC_043108.1"/>
</dbReference>
<evidence type="ECO:0000313" key="1">
    <source>
        <dbReference type="EMBL" id="AGF73889.1"/>
    </source>
</evidence>
<reference evidence="1 2" key="1">
    <citation type="submission" date="2013-02" db="EMBL/GenBank/DDBJ databases">
        <title>Differentiation, distribution, and elimination of closteroviruses infecting Cordyline fruticosa (L.) in Hawaii.</title>
        <authorList>
            <person name="Melzer M.J."/>
        </authorList>
    </citation>
    <scope>NUCLEOTIDE SEQUENCE [LARGE SCALE GENOMIC DNA]</scope>
    <source>
        <strain evidence="1">SJ1</strain>
    </source>
</reference>
<evidence type="ECO:0000313" key="2">
    <source>
        <dbReference type="Proteomes" id="UP000232757"/>
    </source>
</evidence>
<keyword evidence="2" id="KW-1185">Reference proteome</keyword>
<accession>M1N1V6</accession>
<dbReference type="EMBL" id="JQ599284">
    <property type="protein sequence ID" value="AGF73889.1"/>
    <property type="molecule type" value="Genomic_RNA"/>
</dbReference>
<name>M1N1V6_9CLOS</name>
<proteinExistence type="predicted"/>
<dbReference type="GeneID" id="40524934"/>
<dbReference type="KEGG" id="vg:40524934"/>
<dbReference type="Proteomes" id="UP000232757">
    <property type="component" value="Segment"/>
</dbReference>
<protein>
    <submittedName>
        <fullName evidence="1">9.7 kDa protein</fullName>
    </submittedName>
</protein>